<dbReference type="InterPro" id="IPR032501">
    <property type="entry name" value="Prot_ATP_ID_OB_2nd"/>
</dbReference>
<dbReference type="FunFam" id="3.40.50.300:FF:001025">
    <property type="entry name" value="ATPase family, AAA domain-containing 2B"/>
    <property type="match status" value="1"/>
</dbReference>
<organism evidence="7 8">
    <name type="scientific">Bifidobacterium magnum</name>
    <dbReference type="NCBI Taxonomy" id="1692"/>
    <lineage>
        <taxon>Bacteria</taxon>
        <taxon>Bacillati</taxon>
        <taxon>Actinomycetota</taxon>
        <taxon>Actinomycetes</taxon>
        <taxon>Bifidobacteriales</taxon>
        <taxon>Bifidobacteriaceae</taxon>
        <taxon>Bifidobacterium</taxon>
    </lineage>
</organism>
<sequence length="514" mass="55851">MGQQPEVDITDLQRRNDQLARSNTALTAALERATTALEKAKSQLNASNDAPRTLATMVRVVTNVSDRFGVQHATAQVMVGQRAMVVPVSASMQASRLQPGATVALDESMVVVDQYATSATGLVRSVSEVLPDGRLLVSDTSGATNVVQPSHQLRSCHVEPSDRVSVDPSFRFALELLPAPDTRELILEQVPNVSFADIGGQKRAIERIQDAIELPYLHRDLYERFHLSAPKGVLLYGPPGNGKTMIAKAVAHSLSQGASGGVFLSVKGPELLNKYVGESERCIRLIFSRARERAQDGTPVVVFIDEMDSLLRTRGSGVSSDMETTIVPQFLAELDGIESLNNVLVIGASNRIDMIDPAVLRPGRLDVKIYIDRPDEAAAAEIMAHYITDALPLEGDAQTMAQAAVRDMYARVTDRQLALVCDERGDWSPLYLADLMSGAMIKNIADVAKTYAVKASLTHGDVVRLTGRMLGEAVEQQFLETREALGDVNPEQWSKVNGIDSGAITRIRATRDDR</sequence>
<dbReference type="STRING" id="1692.BMAGN_0663"/>
<keyword evidence="3 5" id="KW-0175">Coiled coil</keyword>
<dbReference type="InterPro" id="IPR022482">
    <property type="entry name" value="Proteasome_ATPase"/>
</dbReference>
<reference evidence="7 8" key="1">
    <citation type="submission" date="2014-03" db="EMBL/GenBank/DDBJ databases">
        <title>Genomics of Bifidobacteria.</title>
        <authorList>
            <person name="Ventura M."/>
            <person name="Milani C."/>
            <person name="Lugli G.A."/>
        </authorList>
    </citation>
    <scope>NUCLEOTIDE SEQUENCE [LARGE SCALE GENOMIC DNA]</scope>
    <source>
        <strain evidence="7 8">LMG 11591</strain>
    </source>
</reference>
<dbReference type="Pfam" id="PF00004">
    <property type="entry name" value="AAA"/>
    <property type="match status" value="1"/>
</dbReference>
<proteinExistence type="inferred from homology"/>
<comment type="caution">
    <text evidence="7">The sequence shown here is derived from an EMBL/GenBank/DDBJ whole genome shotgun (WGS) entry which is preliminary data.</text>
</comment>
<comment type="similarity">
    <text evidence="4">Belongs to the AAA ATPase family.</text>
</comment>
<dbReference type="eggNOG" id="COG1222">
    <property type="taxonomic scope" value="Bacteria"/>
</dbReference>
<dbReference type="Gene3D" id="2.40.50.140">
    <property type="entry name" value="Nucleic acid-binding proteins"/>
    <property type="match status" value="2"/>
</dbReference>
<dbReference type="GO" id="GO:0010498">
    <property type="term" value="P:proteasomal protein catabolic process"/>
    <property type="evidence" value="ECO:0007669"/>
    <property type="project" value="InterPro"/>
</dbReference>
<evidence type="ECO:0000313" key="7">
    <source>
        <dbReference type="EMBL" id="KFI68790.1"/>
    </source>
</evidence>
<dbReference type="InterPro" id="IPR003593">
    <property type="entry name" value="AAA+_ATPase"/>
</dbReference>
<dbReference type="SMART" id="SM00382">
    <property type="entry name" value="AAA"/>
    <property type="match status" value="1"/>
</dbReference>
<dbReference type="GO" id="GO:0005524">
    <property type="term" value="F:ATP binding"/>
    <property type="evidence" value="ECO:0007669"/>
    <property type="project" value="UniProtKB-KW"/>
</dbReference>
<dbReference type="EMBL" id="JGZB01000003">
    <property type="protein sequence ID" value="KFI68790.1"/>
    <property type="molecule type" value="Genomic_DNA"/>
</dbReference>
<evidence type="ECO:0000256" key="4">
    <source>
        <dbReference type="RuleBase" id="RU003651"/>
    </source>
</evidence>
<evidence type="ECO:0000256" key="1">
    <source>
        <dbReference type="ARBA" id="ARBA00022741"/>
    </source>
</evidence>
<dbReference type="Pfam" id="PF17758">
    <property type="entry name" value="Prot_ATP_ID_OB_N"/>
    <property type="match status" value="1"/>
</dbReference>
<dbReference type="NCBIfam" id="TIGR03689">
    <property type="entry name" value="pup_AAA"/>
    <property type="match status" value="1"/>
</dbReference>
<dbReference type="GO" id="GO:0000502">
    <property type="term" value="C:proteasome complex"/>
    <property type="evidence" value="ECO:0007669"/>
    <property type="project" value="InterPro"/>
</dbReference>
<protein>
    <submittedName>
        <fullName evidence="7">AAA family ATPase</fullName>
        <ecNumber evidence="7">3.6.1.3</ecNumber>
    </submittedName>
</protein>
<dbReference type="InterPro" id="IPR050168">
    <property type="entry name" value="AAA_ATPase_domain"/>
</dbReference>
<feature type="coiled-coil region" evidence="5">
    <location>
        <begin position="23"/>
        <end position="50"/>
    </location>
</feature>
<gene>
    <name evidence="7" type="ORF">BMAGN_0663</name>
</gene>
<dbReference type="GO" id="GO:0016887">
    <property type="term" value="F:ATP hydrolysis activity"/>
    <property type="evidence" value="ECO:0007669"/>
    <property type="project" value="InterPro"/>
</dbReference>
<feature type="domain" description="AAA+ ATPase" evidence="6">
    <location>
        <begin position="229"/>
        <end position="375"/>
    </location>
</feature>
<dbReference type="Gene3D" id="1.10.8.60">
    <property type="match status" value="1"/>
</dbReference>
<dbReference type="PANTHER" id="PTHR23077">
    <property type="entry name" value="AAA-FAMILY ATPASE"/>
    <property type="match status" value="1"/>
</dbReference>
<keyword evidence="2 4" id="KW-0067">ATP-binding</keyword>
<dbReference type="InterPro" id="IPR003959">
    <property type="entry name" value="ATPase_AAA_core"/>
</dbReference>
<dbReference type="GO" id="GO:0019941">
    <property type="term" value="P:modification-dependent protein catabolic process"/>
    <property type="evidence" value="ECO:0007669"/>
    <property type="project" value="InterPro"/>
</dbReference>
<dbReference type="AlphaFoldDB" id="A0A087BCP0"/>
<keyword evidence="1 4" id="KW-0547">Nucleotide-binding</keyword>
<evidence type="ECO:0000259" key="6">
    <source>
        <dbReference type="SMART" id="SM00382"/>
    </source>
</evidence>
<dbReference type="Gene3D" id="3.40.50.300">
    <property type="entry name" value="P-loop containing nucleotide triphosphate hydrolases"/>
    <property type="match status" value="1"/>
</dbReference>
<dbReference type="Pfam" id="PF16450">
    <property type="entry name" value="Prot_ATP_ID_OB_C"/>
    <property type="match status" value="1"/>
</dbReference>
<evidence type="ECO:0000313" key="8">
    <source>
        <dbReference type="Proteomes" id="UP000029052"/>
    </source>
</evidence>
<dbReference type="InterPro" id="IPR003960">
    <property type="entry name" value="ATPase_AAA_CS"/>
</dbReference>
<dbReference type="InterPro" id="IPR012340">
    <property type="entry name" value="NA-bd_OB-fold"/>
</dbReference>
<keyword evidence="7" id="KW-0378">Hydrolase</keyword>
<name>A0A087BCP0_9BIFI</name>
<accession>A0A087BCP0</accession>
<keyword evidence="8" id="KW-1185">Reference proteome</keyword>
<dbReference type="PROSITE" id="PS00674">
    <property type="entry name" value="AAA"/>
    <property type="match status" value="1"/>
</dbReference>
<evidence type="ECO:0000256" key="2">
    <source>
        <dbReference type="ARBA" id="ARBA00022840"/>
    </source>
</evidence>
<dbReference type="InterPro" id="IPR041626">
    <property type="entry name" value="Prot_ATP_ID_OB_N"/>
</dbReference>
<evidence type="ECO:0000256" key="5">
    <source>
        <dbReference type="SAM" id="Coils"/>
    </source>
</evidence>
<dbReference type="SUPFAM" id="SSF52540">
    <property type="entry name" value="P-loop containing nucleoside triphosphate hydrolases"/>
    <property type="match status" value="1"/>
</dbReference>
<dbReference type="EC" id="3.6.1.3" evidence="7"/>
<evidence type="ECO:0000256" key="3">
    <source>
        <dbReference type="ARBA" id="ARBA00023054"/>
    </source>
</evidence>
<dbReference type="PANTHER" id="PTHR23077:SF144">
    <property type="entry name" value="PROTEASOME-ASSOCIATED ATPASE"/>
    <property type="match status" value="1"/>
</dbReference>
<dbReference type="InterPro" id="IPR027417">
    <property type="entry name" value="P-loop_NTPase"/>
</dbReference>
<dbReference type="Proteomes" id="UP000029052">
    <property type="component" value="Unassembled WGS sequence"/>
</dbReference>
<dbReference type="RefSeq" id="WP_022859254.1">
    <property type="nucleotide sequence ID" value="NZ_JGZB01000003.1"/>
</dbReference>